<dbReference type="Gene3D" id="3.10.10.10">
    <property type="entry name" value="HIV Type 1 Reverse Transcriptase, subunit A, domain 1"/>
    <property type="match status" value="1"/>
</dbReference>
<dbReference type="EnsemblPlants" id="AUR62021386-RA">
    <property type="protein sequence ID" value="AUR62021386-RA:cds"/>
    <property type="gene ID" value="AUR62021386"/>
</dbReference>
<dbReference type="PANTHER" id="PTHR24559">
    <property type="entry name" value="TRANSPOSON TY3-I GAG-POL POLYPROTEIN"/>
    <property type="match status" value="1"/>
</dbReference>
<dbReference type="AlphaFoldDB" id="A0A803M0P5"/>
<accession>A0A803M0P5</accession>
<evidence type="ECO:0000313" key="2">
    <source>
        <dbReference type="EnsemblPlants" id="AUR62021386-RA:cds"/>
    </source>
</evidence>
<evidence type="ECO:0000259" key="1">
    <source>
        <dbReference type="Pfam" id="PF00078"/>
    </source>
</evidence>
<evidence type="ECO:0000313" key="3">
    <source>
        <dbReference type="Proteomes" id="UP000596660"/>
    </source>
</evidence>
<feature type="domain" description="Reverse transcriptase" evidence="1">
    <location>
        <begin position="3"/>
        <end position="47"/>
    </location>
</feature>
<dbReference type="Gene3D" id="3.30.70.270">
    <property type="match status" value="1"/>
</dbReference>
<dbReference type="Pfam" id="PF00078">
    <property type="entry name" value="RVT_1"/>
    <property type="match status" value="1"/>
</dbReference>
<dbReference type="SUPFAM" id="SSF56672">
    <property type="entry name" value="DNA/RNA polymerases"/>
    <property type="match status" value="1"/>
</dbReference>
<dbReference type="InterPro" id="IPR000477">
    <property type="entry name" value="RT_dom"/>
</dbReference>
<dbReference type="InterPro" id="IPR043502">
    <property type="entry name" value="DNA/RNA_pol_sf"/>
</dbReference>
<dbReference type="Gramene" id="AUR62021386-RA">
    <property type="protein sequence ID" value="AUR62021386-RA:cds"/>
    <property type="gene ID" value="AUR62021386"/>
</dbReference>
<reference evidence="2" key="2">
    <citation type="submission" date="2021-03" db="UniProtKB">
        <authorList>
            <consortium name="EnsemblPlants"/>
        </authorList>
    </citation>
    <scope>IDENTIFICATION</scope>
</reference>
<proteinExistence type="predicted"/>
<reference evidence="2" key="1">
    <citation type="journal article" date="2017" name="Nature">
        <title>The genome of Chenopodium quinoa.</title>
        <authorList>
            <person name="Jarvis D.E."/>
            <person name="Ho Y.S."/>
            <person name="Lightfoot D.J."/>
            <person name="Schmoeckel S.M."/>
            <person name="Li B."/>
            <person name="Borm T.J.A."/>
            <person name="Ohyanagi H."/>
            <person name="Mineta K."/>
            <person name="Michell C.T."/>
            <person name="Saber N."/>
            <person name="Kharbatia N.M."/>
            <person name="Rupper R.R."/>
            <person name="Sharp A.R."/>
            <person name="Dally N."/>
            <person name="Boughton B.A."/>
            <person name="Woo Y.H."/>
            <person name="Gao G."/>
            <person name="Schijlen E.G.W.M."/>
            <person name="Guo X."/>
            <person name="Momin A.A."/>
            <person name="Negrao S."/>
            <person name="Al-Babili S."/>
            <person name="Gehring C."/>
            <person name="Roessner U."/>
            <person name="Jung C."/>
            <person name="Murphy K."/>
            <person name="Arold S.T."/>
            <person name="Gojobori T."/>
            <person name="van der Linden C.G."/>
            <person name="van Loo E.N."/>
            <person name="Jellen E.N."/>
            <person name="Maughan P.J."/>
            <person name="Tester M."/>
        </authorList>
    </citation>
    <scope>NUCLEOTIDE SEQUENCE [LARGE SCALE GENOMIC DNA]</scope>
    <source>
        <strain evidence="2">cv. PI 614886</strain>
    </source>
</reference>
<organism evidence="2 3">
    <name type="scientific">Chenopodium quinoa</name>
    <name type="common">Quinoa</name>
    <dbReference type="NCBI Taxonomy" id="63459"/>
    <lineage>
        <taxon>Eukaryota</taxon>
        <taxon>Viridiplantae</taxon>
        <taxon>Streptophyta</taxon>
        <taxon>Embryophyta</taxon>
        <taxon>Tracheophyta</taxon>
        <taxon>Spermatophyta</taxon>
        <taxon>Magnoliopsida</taxon>
        <taxon>eudicotyledons</taxon>
        <taxon>Gunneridae</taxon>
        <taxon>Pentapetalae</taxon>
        <taxon>Caryophyllales</taxon>
        <taxon>Chenopodiaceae</taxon>
        <taxon>Chenopodioideae</taxon>
        <taxon>Atripliceae</taxon>
        <taxon>Chenopodium</taxon>
    </lineage>
</organism>
<keyword evidence="3" id="KW-1185">Reference proteome</keyword>
<dbReference type="Proteomes" id="UP000596660">
    <property type="component" value="Unplaced"/>
</dbReference>
<dbReference type="InterPro" id="IPR053134">
    <property type="entry name" value="RNA-dir_DNA_polymerase"/>
</dbReference>
<protein>
    <recommendedName>
        <fullName evidence="1">Reverse transcriptase domain-containing protein</fullName>
    </recommendedName>
</protein>
<name>A0A803M0P5_CHEQI</name>
<dbReference type="PANTHER" id="PTHR24559:SF430">
    <property type="entry name" value="RNA-DIRECTED DNA POLYMERASE"/>
    <property type="match status" value="1"/>
</dbReference>
<dbReference type="InterPro" id="IPR043128">
    <property type="entry name" value="Rev_trsase/Diguanyl_cyclase"/>
</dbReference>
<sequence>NAGHALMSFMDAYSGFHQIPLWEEDQEKTAFVTEQGLYCYKVMPYGLSGKFLRFLIDQRGIEANPEKIQAVMDMKSPRKIKEVQRLTGCLAVLGRFLSRSGD</sequence>